<reference evidence="1" key="2">
    <citation type="submission" date="2015-07" db="EMBL/GenBank/DDBJ databases">
        <title>Plasmids, circular viruses and viroids from rat gut.</title>
        <authorList>
            <person name="Jorgensen T.J."/>
            <person name="Hansen M.A."/>
            <person name="Xu Z."/>
            <person name="Tabak M.A."/>
            <person name="Sorensen S.J."/>
            <person name="Hansen L.H."/>
        </authorList>
    </citation>
    <scope>NUCLEOTIDE SEQUENCE</scope>
    <source>
        <strain evidence="1">RGFK1663</strain>
    </source>
</reference>
<dbReference type="AlphaFoldDB" id="A0A0H5QPD4"/>
<proteinExistence type="predicted"/>
<accession>A0A0H5QPD4</accession>
<organism evidence="1">
    <name type="scientific">uncultured prokaryote</name>
    <dbReference type="NCBI Taxonomy" id="198431"/>
    <lineage>
        <taxon>unclassified sequences</taxon>
        <taxon>environmental samples</taxon>
    </lineage>
</organism>
<protein>
    <submittedName>
        <fullName evidence="1">Uncharacterized protein</fullName>
    </submittedName>
</protein>
<name>A0A0H5QPD4_9ZZZZ</name>
<reference evidence="1" key="1">
    <citation type="submission" date="2015-06" db="EMBL/GenBank/DDBJ databases">
        <authorList>
            <person name="Joergensen T."/>
        </authorList>
    </citation>
    <scope>NUCLEOTIDE SEQUENCE</scope>
    <source>
        <strain evidence="1">RGFK1663</strain>
    </source>
</reference>
<sequence length="215" mass="23602">MNDDRTLSAMHPALIANYDPGTASWLNLNGWQAASPTTLYHETQIDLSGYAAKSLTYFPEAVGIQDPGTYLFNGGPGASYTALQVLDIITSVPMNIIEISDVQATLVTGPGMLGSTREAETILMGQYRFFTPNTFLTYPNYVQLERSQTFGSGDPTAADKLFCYRIVTTLVDDLGDGSVVVVPAARQILNGYMDEETELVYMQRLKRSYELANQV</sequence>
<evidence type="ECO:0000313" key="1">
    <source>
        <dbReference type="EMBL" id="CRY97617.1"/>
    </source>
</evidence>
<dbReference type="EMBL" id="LN854168">
    <property type="protein sequence ID" value="CRY97617.1"/>
    <property type="molecule type" value="Genomic_DNA"/>
</dbReference>